<feature type="domain" description="N-acetyltransferase" evidence="3">
    <location>
        <begin position="1"/>
        <end position="119"/>
    </location>
</feature>
<protein>
    <recommendedName>
        <fullName evidence="3">N-acetyltransferase domain-containing protein</fullName>
    </recommendedName>
</protein>
<keyword evidence="2" id="KW-0012">Acyltransferase</keyword>
<evidence type="ECO:0000259" key="3">
    <source>
        <dbReference type="PROSITE" id="PS51186"/>
    </source>
</evidence>
<dbReference type="PANTHER" id="PTHR10545">
    <property type="entry name" value="DIAMINE N-ACETYLTRANSFERASE"/>
    <property type="match status" value="1"/>
</dbReference>
<evidence type="ECO:0000313" key="5">
    <source>
        <dbReference type="Proteomes" id="UP000177165"/>
    </source>
</evidence>
<dbReference type="InterPro" id="IPR016181">
    <property type="entry name" value="Acyl_CoA_acyltransferase"/>
</dbReference>
<evidence type="ECO:0000256" key="2">
    <source>
        <dbReference type="ARBA" id="ARBA00023315"/>
    </source>
</evidence>
<keyword evidence="1" id="KW-0808">Transferase</keyword>
<dbReference type="EMBL" id="MHKB01000007">
    <property type="protein sequence ID" value="OGY79746.1"/>
    <property type="molecule type" value="Genomic_DNA"/>
</dbReference>
<dbReference type="PANTHER" id="PTHR10545:SF29">
    <property type="entry name" value="GH14572P-RELATED"/>
    <property type="match status" value="1"/>
</dbReference>
<gene>
    <name evidence="4" type="ORF">A3B74_01735</name>
</gene>
<proteinExistence type="predicted"/>
<dbReference type="AlphaFoldDB" id="A0A1G2ATC3"/>
<evidence type="ECO:0000256" key="1">
    <source>
        <dbReference type="ARBA" id="ARBA00022679"/>
    </source>
</evidence>
<dbReference type="SUPFAM" id="SSF55729">
    <property type="entry name" value="Acyl-CoA N-acyltransferases (Nat)"/>
    <property type="match status" value="1"/>
</dbReference>
<dbReference type="InterPro" id="IPR000182">
    <property type="entry name" value="GNAT_dom"/>
</dbReference>
<dbReference type="Pfam" id="PF00583">
    <property type="entry name" value="Acetyltransf_1"/>
    <property type="match status" value="1"/>
</dbReference>
<dbReference type="CDD" id="cd04301">
    <property type="entry name" value="NAT_SF"/>
    <property type="match status" value="1"/>
</dbReference>
<dbReference type="Gene3D" id="3.40.630.30">
    <property type="match status" value="1"/>
</dbReference>
<dbReference type="STRING" id="1798540.A3B74_01735"/>
<dbReference type="InterPro" id="IPR051016">
    <property type="entry name" value="Diverse_Substrate_AcTransf"/>
</dbReference>
<evidence type="ECO:0000313" key="4">
    <source>
        <dbReference type="EMBL" id="OGY79746.1"/>
    </source>
</evidence>
<name>A0A1G2ATC3_9BACT</name>
<dbReference type="PROSITE" id="PS51186">
    <property type="entry name" value="GNAT"/>
    <property type="match status" value="1"/>
</dbReference>
<dbReference type="Proteomes" id="UP000177165">
    <property type="component" value="Unassembled WGS sequence"/>
</dbReference>
<sequence>MKWKYTEQAKAIAIKIEANEDKKIAGWAYLYVLYSDRHDEPYGFLENLYVEKKYRGRGFGTELVQRVIEEARKQGCYKLIGTTRYAKREVHAFYQHLGFKNFGIEFRMDLAKSKVKQSD</sequence>
<organism evidence="4 5">
    <name type="scientific">Candidatus Kerfeldbacteria bacterium RIFCSPHIGHO2_02_FULL_42_14</name>
    <dbReference type="NCBI Taxonomy" id="1798540"/>
    <lineage>
        <taxon>Bacteria</taxon>
        <taxon>Candidatus Kerfeldiibacteriota</taxon>
    </lineage>
</organism>
<accession>A0A1G2ATC3</accession>
<comment type="caution">
    <text evidence="4">The sequence shown here is derived from an EMBL/GenBank/DDBJ whole genome shotgun (WGS) entry which is preliminary data.</text>
</comment>
<dbReference type="GO" id="GO:0008080">
    <property type="term" value="F:N-acetyltransferase activity"/>
    <property type="evidence" value="ECO:0007669"/>
    <property type="project" value="UniProtKB-ARBA"/>
</dbReference>
<reference evidence="4 5" key="1">
    <citation type="journal article" date="2016" name="Nat. Commun.">
        <title>Thousands of microbial genomes shed light on interconnected biogeochemical processes in an aquifer system.</title>
        <authorList>
            <person name="Anantharaman K."/>
            <person name="Brown C.T."/>
            <person name="Hug L.A."/>
            <person name="Sharon I."/>
            <person name="Castelle C.J."/>
            <person name="Probst A.J."/>
            <person name="Thomas B.C."/>
            <person name="Singh A."/>
            <person name="Wilkins M.J."/>
            <person name="Karaoz U."/>
            <person name="Brodie E.L."/>
            <person name="Williams K.H."/>
            <person name="Hubbard S.S."/>
            <person name="Banfield J.F."/>
        </authorList>
    </citation>
    <scope>NUCLEOTIDE SEQUENCE [LARGE SCALE GENOMIC DNA]</scope>
</reference>